<dbReference type="PANTHER" id="PTHR47286:SF2">
    <property type="entry name" value="F3I6.9 PROTEIN"/>
    <property type="match status" value="1"/>
</dbReference>
<feature type="region of interest" description="Disordered" evidence="1">
    <location>
        <begin position="91"/>
        <end position="152"/>
    </location>
</feature>
<reference evidence="3" key="1">
    <citation type="journal article" date="2014" name="Science">
        <title>The coffee genome provides insight into the convergent evolution of caffeine biosynthesis.</title>
        <authorList>
            <person name="Denoeud F."/>
            <person name="Carretero-Paulet L."/>
            <person name="Dereeper A."/>
            <person name="Droc G."/>
            <person name="Guyot R."/>
            <person name="Pietrella M."/>
            <person name="Zheng C."/>
            <person name="Alberti A."/>
            <person name="Anthony F."/>
            <person name="Aprea G."/>
            <person name="Aury J.M."/>
            <person name="Bento P."/>
            <person name="Bernard M."/>
            <person name="Bocs S."/>
            <person name="Campa C."/>
            <person name="Cenci A."/>
            <person name="Combes M.C."/>
            <person name="Crouzillat D."/>
            <person name="Da Silva C."/>
            <person name="Daddiego L."/>
            <person name="De Bellis F."/>
            <person name="Dussert S."/>
            <person name="Garsmeur O."/>
            <person name="Gayraud T."/>
            <person name="Guignon V."/>
            <person name="Jahn K."/>
            <person name="Jamilloux V."/>
            <person name="Joet T."/>
            <person name="Labadie K."/>
            <person name="Lan T."/>
            <person name="Leclercq J."/>
            <person name="Lepelley M."/>
            <person name="Leroy T."/>
            <person name="Li L.T."/>
            <person name="Librado P."/>
            <person name="Lopez L."/>
            <person name="Munoz A."/>
            <person name="Noel B."/>
            <person name="Pallavicini A."/>
            <person name="Perrotta G."/>
            <person name="Poncet V."/>
            <person name="Pot D."/>
            <person name="Priyono X."/>
            <person name="Rigoreau M."/>
            <person name="Rouard M."/>
            <person name="Rozas J."/>
            <person name="Tranchant-Dubreuil C."/>
            <person name="VanBuren R."/>
            <person name="Zhang Q."/>
            <person name="Andrade A.C."/>
            <person name="Argout X."/>
            <person name="Bertrand B."/>
            <person name="de Kochko A."/>
            <person name="Graziosi G."/>
            <person name="Henry R.J."/>
            <person name="Jayarama X."/>
            <person name="Ming R."/>
            <person name="Nagai C."/>
            <person name="Rounsley S."/>
            <person name="Sankoff D."/>
            <person name="Giuliano G."/>
            <person name="Albert V.A."/>
            <person name="Wincker P."/>
            <person name="Lashermes P."/>
        </authorList>
    </citation>
    <scope>NUCLEOTIDE SEQUENCE [LARGE SCALE GENOMIC DNA]</scope>
    <source>
        <strain evidence="3">cv. DH200-94</strain>
    </source>
</reference>
<dbReference type="Gramene" id="CDP00231">
    <property type="protein sequence ID" value="CDP00231"/>
    <property type="gene ID" value="GSCOC_T00032112001"/>
</dbReference>
<dbReference type="Proteomes" id="UP000295252">
    <property type="component" value="Chromosome III"/>
</dbReference>
<dbReference type="FunCoup" id="A0A068TVH8">
    <property type="interactions" value="1066"/>
</dbReference>
<dbReference type="PhylomeDB" id="A0A068TVH8"/>
<evidence type="ECO:0008006" key="4">
    <source>
        <dbReference type="Google" id="ProtNLM"/>
    </source>
</evidence>
<sequence>MGESVIERPTFEKKMGESVSSSASLQVSVSFGRFESDSLSWEKWSSFSPNKYLEEVEKCSTPGSVAQKKAYFEAHYKKIAARKTEQLELEKLMESVPPSPREPSSKDPVKHTAVANGESGLSGGGTSAADVEPDVAGTDRSNSTTVEVEKEHVSVGVDCQGLVVEEAMEELNGTTENPETIDVETGNEELIGNQAKPEVTGGEAVLAEADISQNGSLEVVEEPFSKVDHKVKKAPLNKSKGPRLYSGNVSQKMTSSRKEQTSAGSKKKVVSPATRTSPVTKLPQLSTPKLSKSTMIPASISTTKKVSGSSLPRAKNTPGEKRGTMPASLHMSLSLDPRSSGPSLTTTRKSLIMESMGDKDIVRRAFKTFQNSYNELKSPNDGLSSWSKQVSYKGPVKEISTMTPQKENEGLRKSAEKTIQRGRPGITSNLVSSWSTRDSGVDKNGVTTVSSSTSVRHDARAEKWKEKPGEKSFVREAERPHSSSKTKEEARVKNTGQGLRSKASLAPVSYRGQGSARTPSVKEKSKTVHRPTSKR</sequence>
<evidence type="ECO:0000256" key="1">
    <source>
        <dbReference type="SAM" id="MobiDB-lite"/>
    </source>
</evidence>
<dbReference type="OMA" id="MGESIVD"/>
<feature type="compositionally biased region" description="Polar residues" evidence="1">
    <location>
        <begin position="426"/>
        <end position="438"/>
    </location>
</feature>
<dbReference type="PANTHER" id="PTHR47286">
    <property type="entry name" value="F3I6.9 PROTEIN"/>
    <property type="match status" value="1"/>
</dbReference>
<feature type="compositionally biased region" description="Basic and acidic residues" evidence="1">
    <location>
        <begin position="455"/>
        <end position="492"/>
    </location>
</feature>
<accession>A0A068TVH8</accession>
<protein>
    <recommendedName>
        <fullName evidence="4">TPX2 C-terminal domain-containing protein</fullName>
    </recommendedName>
</protein>
<dbReference type="AlphaFoldDB" id="A0A068TVH8"/>
<organism evidence="2 3">
    <name type="scientific">Coffea canephora</name>
    <name type="common">Robusta coffee</name>
    <dbReference type="NCBI Taxonomy" id="49390"/>
    <lineage>
        <taxon>Eukaryota</taxon>
        <taxon>Viridiplantae</taxon>
        <taxon>Streptophyta</taxon>
        <taxon>Embryophyta</taxon>
        <taxon>Tracheophyta</taxon>
        <taxon>Spermatophyta</taxon>
        <taxon>Magnoliopsida</taxon>
        <taxon>eudicotyledons</taxon>
        <taxon>Gunneridae</taxon>
        <taxon>Pentapetalae</taxon>
        <taxon>asterids</taxon>
        <taxon>lamiids</taxon>
        <taxon>Gentianales</taxon>
        <taxon>Rubiaceae</taxon>
        <taxon>Ixoroideae</taxon>
        <taxon>Gardenieae complex</taxon>
        <taxon>Bertiereae - Coffeeae clade</taxon>
        <taxon>Coffeeae</taxon>
        <taxon>Coffea</taxon>
    </lineage>
</organism>
<keyword evidence="3" id="KW-1185">Reference proteome</keyword>
<feature type="compositionally biased region" description="Polar residues" evidence="1">
    <location>
        <begin position="273"/>
        <end position="310"/>
    </location>
</feature>
<evidence type="ECO:0000313" key="3">
    <source>
        <dbReference type="Proteomes" id="UP000295252"/>
    </source>
</evidence>
<feature type="compositionally biased region" description="Basic and acidic residues" evidence="1">
    <location>
        <begin position="406"/>
        <end position="419"/>
    </location>
</feature>
<dbReference type="InParanoid" id="A0A068TVH8"/>
<name>A0A068TVH8_COFCA</name>
<dbReference type="EMBL" id="HG739089">
    <property type="protein sequence ID" value="CDP00231.1"/>
    <property type="molecule type" value="Genomic_DNA"/>
</dbReference>
<feature type="region of interest" description="Disordered" evidence="1">
    <location>
        <begin position="396"/>
        <end position="535"/>
    </location>
</feature>
<dbReference type="OrthoDB" id="621651at2759"/>
<feature type="region of interest" description="Disordered" evidence="1">
    <location>
        <begin position="230"/>
        <end position="345"/>
    </location>
</feature>
<evidence type="ECO:0000313" key="2">
    <source>
        <dbReference type="EMBL" id="CDP00231.1"/>
    </source>
</evidence>
<gene>
    <name evidence="2" type="ORF">GSCOC_T00032112001</name>
</gene>
<proteinExistence type="predicted"/>
<dbReference type="STRING" id="49390.A0A068TVH8"/>